<dbReference type="SUPFAM" id="SSF90123">
    <property type="entry name" value="ABC transporter transmembrane region"/>
    <property type="match status" value="1"/>
</dbReference>
<comment type="subcellular location">
    <subcellularLocation>
        <location evidence="1">Cell membrane</location>
        <topology evidence="1">Multi-pass membrane protein</topology>
    </subcellularLocation>
</comment>
<dbReference type="PANTHER" id="PTHR24221">
    <property type="entry name" value="ATP-BINDING CASSETTE SUB-FAMILY B"/>
    <property type="match status" value="1"/>
</dbReference>
<dbReference type="SUPFAM" id="SSF52540">
    <property type="entry name" value="P-loop containing nucleoside triphosphate hydrolases"/>
    <property type="match status" value="1"/>
</dbReference>
<evidence type="ECO:0000256" key="8">
    <source>
        <dbReference type="ARBA" id="ARBA00023136"/>
    </source>
</evidence>
<dbReference type="AlphaFoldDB" id="A0A318KVU4"/>
<feature type="transmembrane region" description="Helical" evidence="9">
    <location>
        <begin position="445"/>
        <end position="463"/>
    </location>
</feature>
<keyword evidence="3" id="KW-1003">Cell membrane</keyword>
<keyword evidence="4 9" id="KW-0812">Transmembrane</keyword>
<dbReference type="Gene3D" id="1.20.1560.10">
    <property type="entry name" value="ABC transporter type 1, transmembrane domain"/>
    <property type="match status" value="1"/>
</dbReference>
<evidence type="ECO:0000313" key="14">
    <source>
        <dbReference type="Proteomes" id="UP000247612"/>
    </source>
</evidence>
<dbReference type="GO" id="GO:0016887">
    <property type="term" value="F:ATP hydrolysis activity"/>
    <property type="evidence" value="ECO:0007669"/>
    <property type="project" value="InterPro"/>
</dbReference>
<feature type="signal peptide" evidence="10">
    <location>
        <begin position="1"/>
        <end position="28"/>
    </location>
</feature>
<dbReference type="EMBL" id="QJKH01000001">
    <property type="protein sequence ID" value="PXX81689.1"/>
    <property type="molecule type" value="Genomic_DNA"/>
</dbReference>
<dbReference type="PANTHER" id="PTHR24221:SF276">
    <property type="entry name" value="ABC TRANSPORTER, ATP-BINDING_PERMEASE PROTEIN"/>
    <property type="match status" value="1"/>
</dbReference>
<keyword evidence="7 9" id="KW-1133">Transmembrane helix</keyword>
<evidence type="ECO:0000256" key="5">
    <source>
        <dbReference type="ARBA" id="ARBA00022741"/>
    </source>
</evidence>
<protein>
    <submittedName>
        <fullName evidence="13">ATP-binding cassette subfamily B protein</fullName>
    </submittedName>
</protein>
<evidence type="ECO:0000256" key="1">
    <source>
        <dbReference type="ARBA" id="ARBA00004651"/>
    </source>
</evidence>
<dbReference type="PROSITE" id="PS00211">
    <property type="entry name" value="ABC_TRANSPORTER_1"/>
    <property type="match status" value="1"/>
</dbReference>
<keyword evidence="6 13" id="KW-0067">ATP-binding</keyword>
<dbReference type="GO" id="GO:0140359">
    <property type="term" value="F:ABC-type transporter activity"/>
    <property type="evidence" value="ECO:0007669"/>
    <property type="project" value="InterPro"/>
</dbReference>
<dbReference type="PROSITE" id="PS50929">
    <property type="entry name" value="ABC_TM1F"/>
    <property type="match status" value="1"/>
</dbReference>
<dbReference type="InterPro" id="IPR027417">
    <property type="entry name" value="P-loop_NTPase"/>
</dbReference>
<dbReference type="Proteomes" id="UP000247612">
    <property type="component" value="Unassembled WGS sequence"/>
</dbReference>
<keyword evidence="8 9" id="KW-0472">Membrane</keyword>
<gene>
    <name evidence="13" type="ORF">DES51_101301</name>
</gene>
<feature type="transmembrane region" description="Helical" evidence="9">
    <location>
        <begin position="321"/>
        <end position="344"/>
    </location>
</feature>
<dbReference type="InterPro" id="IPR011527">
    <property type="entry name" value="ABC1_TM_dom"/>
</dbReference>
<dbReference type="PROSITE" id="PS50893">
    <property type="entry name" value="ABC_TRANSPORTER_2"/>
    <property type="match status" value="1"/>
</dbReference>
<evidence type="ECO:0000256" key="7">
    <source>
        <dbReference type="ARBA" id="ARBA00022989"/>
    </source>
</evidence>
<feature type="transmembrane region" description="Helical" evidence="9">
    <location>
        <begin position="402"/>
        <end position="425"/>
    </location>
</feature>
<dbReference type="GO" id="GO:0005524">
    <property type="term" value="F:ATP binding"/>
    <property type="evidence" value="ECO:0007669"/>
    <property type="project" value="UniProtKB-KW"/>
</dbReference>
<keyword evidence="2" id="KW-0813">Transport</keyword>
<reference evidence="13 14" key="1">
    <citation type="submission" date="2018-05" db="EMBL/GenBank/DDBJ databases">
        <title>Genomic Encyclopedia of Type Strains, Phase IV (KMG-IV): sequencing the most valuable type-strain genomes for metagenomic binning, comparative biology and taxonomic classification.</title>
        <authorList>
            <person name="Goeker M."/>
        </authorList>
    </citation>
    <scope>NUCLEOTIDE SEQUENCE [LARGE SCALE GENOMIC DNA]</scope>
    <source>
        <strain evidence="13 14">JC118</strain>
    </source>
</reference>
<dbReference type="CDD" id="cd18548">
    <property type="entry name" value="ABC_6TM_Tm287_like"/>
    <property type="match status" value="1"/>
</dbReference>
<keyword evidence="5" id="KW-0547">Nucleotide-binding</keyword>
<dbReference type="STRING" id="1034346.GCA_000313565_00297"/>
<dbReference type="FunFam" id="3.40.50.300:FF:000854">
    <property type="entry name" value="Multidrug ABC transporter ATP-binding protein"/>
    <property type="match status" value="1"/>
</dbReference>
<dbReference type="InterPro" id="IPR036640">
    <property type="entry name" value="ABC1_TM_sf"/>
</dbReference>
<evidence type="ECO:0000256" key="4">
    <source>
        <dbReference type="ARBA" id="ARBA00022692"/>
    </source>
</evidence>
<dbReference type="RefSeq" id="WP_026880759.1">
    <property type="nucleotide sequence ID" value="NZ_CABKRQ010000001.1"/>
</dbReference>
<evidence type="ECO:0000259" key="12">
    <source>
        <dbReference type="PROSITE" id="PS50929"/>
    </source>
</evidence>
<evidence type="ECO:0000256" key="9">
    <source>
        <dbReference type="SAM" id="Phobius"/>
    </source>
</evidence>
<sequence length="742" mass="81661">MMKLKKFYKPFLVSMLAAVVLLFGQAMCDLKLPDTMSDIINVGIQQNGIEHASPDVISEQGMTLMTLFMSEDEKTSVLAAYDFIEKGSDETIAKHYANAADMNVYQINEQGKDERNALDAVFGNSSWTFINVMKQVSAESAQSGVANAGTDFSVTDLDFNQVYAMLPMLQALPQEMIDEQHAAAMALPETTKTQTSAVFVKLFYEELGADAQQIQFMYILKKGGLMLLVTLLGAMATIAVGLLASRIAAGLGRDLRKAIFEKVESFSNAEFDKYSTSSLITRTTNDITQVQTLIVMGIRMIFYAPIMGIGGIVMISSKNLSMVWILALSVAALLCLIGFIFVVAMPKFNIMQKLLDKLNLVSRENLTGQLVIRAFGSQEFEKERFDKANKDLTKNSLFVQRVMAMMMPCMNIIMNFTTLLIVWVGAHQIAASNMQVGDMMAFMQYGIQIIMSFLMISMIFILIPRATVSANRIYEVLSTQPSIVDPETEAEFKQDQMGVVEFDNVSFHYAGAEKDVLENVSFVAKPGQTTAFIGSTGSGKSTLINLIPRFYDVTDGCIKVNGTDIRNISQHRLHEQVGYVPQKGVLLSGTIDSNLRYGRPDASDEEIREAAAVAQATDFIEKKEDGFNALIAQGGTNVSGGQKQRLSIARALATKAPILIFDDSFSALDFKTDATLRAALHEHTSDATVLIVAQRVSTIMHADQILVLDHGKVVGKGTHEELLKNCPTYYEIASSQLSKEEL</sequence>
<dbReference type="GO" id="GO:0005886">
    <property type="term" value="C:plasma membrane"/>
    <property type="evidence" value="ECO:0007669"/>
    <property type="project" value="UniProtKB-SubCell"/>
</dbReference>
<feature type="domain" description="ABC transmembrane type-1" evidence="12">
    <location>
        <begin position="223"/>
        <end position="465"/>
    </location>
</feature>
<evidence type="ECO:0000256" key="10">
    <source>
        <dbReference type="SAM" id="SignalP"/>
    </source>
</evidence>
<keyword evidence="10" id="KW-0732">Signal</keyword>
<organism evidence="13 14">
    <name type="scientific">Dielma fastidiosa</name>
    <dbReference type="NCBI Taxonomy" id="1034346"/>
    <lineage>
        <taxon>Bacteria</taxon>
        <taxon>Bacillati</taxon>
        <taxon>Bacillota</taxon>
        <taxon>Erysipelotrichia</taxon>
        <taxon>Erysipelotrichales</taxon>
        <taxon>Erysipelotrichaceae</taxon>
        <taxon>Dielma</taxon>
    </lineage>
</organism>
<proteinExistence type="predicted"/>
<dbReference type="OrthoDB" id="9762778at2"/>
<keyword evidence="14" id="KW-1185">Reference proteome</keyword>
<name>A0A318KVU4_9FIRM</name>
<evidence type="ECO:0000256" key="2">
    <source>
        <dbReference type="ARBA" id="ARBA00022448"/>
    </source>
</evidence>
<comment type="caution">
    <text evidence="13">The sequence shown here is derived from an EMBL/GenBank/DDBJ whole genome shotgun (WGS) entry which is preliminary data.</text>
</comment>
<feature type="domain" description="ABC transporter" evidence="11">
    <location>
        <begin position="500"/>
        <end position="735"/>
    </location>
</feature>
<evidence type="ECO:0000256" key="3">
    <source>
        <dbReference type="ARBA" id="ARBA00022475"/>
    </source>
</evidence>
<feature type="transmembrane region" description="Helical" evidence="9">
    <location>
        <begin position="292"/>
        <end position="315"/>
    </location>
</feature>
<dbReference type="InterPro" id="IPR003593">
    <property type="entry name" value="AAA+_ATPase"/>
</dbReference>
<dbReference type="Pfam" id="PF00005">
    <property type="entry name" value="ABC_tran"/>
    <property type="match status" value="1"/>
</dbReference>
<dbReference type="SMART" id="SM00382">
    <property type="entry name" value="AAA"/>
    <property type="match status" value="1"/>
</dbReference>
<evidence type="ECO:0000313" key="13">
    <source>
        <dbReference type="EMBL" id="PXX81689.1"/>
    </source>
</evidence>
<dbReference type="InterPro" id="IPR039421">
    <property type="entry name" value="Type_1_exporter"/>
</dbReference>
<evidence type="ECO:0000259" key="11">
    <source>
        <dbReference type="PROSITE" id="PS50893"/>
    </source>
</evidence>
<feature type="chain" id="PRO_5038337732" evidence="10">
    <location>
        <begin position="29"/>
        <end position="742"/>
    </location>
</feature>
<accession>A0A318KVU4</accession>
<dbReference type="InterPro" id="IPR017871">
    <property type="entry name" value="ABC_transporter-like_CS"/>
</dbReference>
<dbReference type="Gene3D" id="3.40.50.300">
    <property type="entry name" value="P-loop containing nucleotide triphosphate hydrolases"/>
    <property type="match status" value="1"/>
</dbReference>
<dbReference type="Pfam" id="PF00664">
    <property type="entry name" value="ABC_membrane"/>
    <property type="match status" value="1"/>
</dbReference>
<feature type="transmembrane region" description="Helical" evidence="9">
    <location>
        <begin position="225"/>
        <end position="249"/>
    </location>
</feature>
<dbReference type="InterPro" id="IPR003439">
    <property type="entry name" value="ABC_transporter-like_ATP-bd"/>
</dbReference>
<evidence type="ECO:0000256" key="6">
    <source>
        <dbReference type="ARBA" id="ARBA00022840"/>
    </source>
</evidence>